<organism evidence="1 2">
    <name type="scientific">Bacteroides caecimuris</name>
    <dbReference type="NCBI Taxonomy" id="1796613"/>
    <lineage>
        <taxon>Bacteria</taxon>
        <taxon>Pseudomonadati</taxon>
        <taxon>Bacteroidota</taxon>
        <taxon>Bacteroidia</taxon>
        <taxon>Bacteroidales</taxon>
        <taxon>Bacteroidaceae</taxon>
        <taxon>Bacteroides</taxon>
    </lineage>
</organism>
<accession>A0A1C7GZR0</accession>
<protein>
    <submittedName>
        <fullName evidence="1">RlfA protein</fullName>
    </submittedName>
</protein>
<evidence type="ECO:0000313" key="1">
    <source>
        <dbReference type="EMBL" id="ANU57050.1"/>
    </source>
</evidence>
<dbReference type="OrthoDB" id="9799211at2"/>
<dbReference type="InterPro" id="IPR024524">
    <property type="entry name" value="DUF3800"/>
</dbReference>
<dbReference type="AlphaFoldDB" id="A0A1C7GZR0"/>
<evidence type="ECO:0000313" key="2">
    <source>
        <dbReference type="Proteomes" id="UP000092631"/>
    </source>
</evidence>
<reference evidence="2" key="1">
    <citation type="submission" date="2016-04" db="EMBL/GenBank/DDBJ databases">
        <title>Complete Genome Sequences of Twelve Strains of a Stable Defined Moderately Diverse Mouse Microbiota 2 (sDMDMm2).</title>
        <authorList>
            <person name="Uchimura Y."/>
            <person name="Wyss M."/>
            <person name="Brugiroux S."/>
            <person name="Limenitakis J.P."/>
            <person name="Stecher B."/>
            <person name="McCoy K.D."/>
            <person name="Macpherson A.J."/>
        </authorList>
    </citation>
    <scope>NUCLEOTIDE SEQUENCE [LARGE SCALE GENOMIC DNA]</scope>
    <source>
        <strain evidence="2">I48</strain>
    </source>
</reference>
<name>A0A1C7GZR0_9BACE</name>
<dbReference type="Proteomes" id="UP000092631">
    <property type="component" value="Chromosome"/>
</dbReference>
<sequence length="231" mass="27708">MECSHKTYNIYCDESTHLENDGQPYMIYGYVSIPYNEMALAKKQIREIKQKHGYEGELKWTNISDKTFALYNEIVDYFFMTNMKFRAVIVDKSEIDNTRAEYSYNDFYFRMYYQLLHHQMDMDSTYNVYFDIKDTCSQRKLHKLAEILKYNSAIRDFNFVKSHQVHFIQLADILMGAINYHLRIQRGTIEGKVRAKRLIVEKIKRQTNLSLLCTTPLKNKKFNLFFINLQK</sequence>
<dbReference type="GeneID" id="82186544"/>
<dbReference type="Pfam" id="PF12686">
    <property type="entry name" value="DUF3800"/>
    <property type="match status" value="1"/>
</dbReference>
<gene>
    <name evidence="1" type="ORF">A4V03_05280</name>
</gene>
<dbReference type="EMBL" id="CP015401">
    <property type="protein sequence ID" value="ANU57050.1"/>
    <property type="molecule type" value="Genomic_DNA"/>
</dbReference>
<proteinExistence type="predicted"/>
<dbReference type="RefSeq" id="WP_005842513.1">
    <property type="nucleotide sequence ID" value="NZ_CASNCB010000118.1"/>
</dbReference>
<keyword evidence="2" id="KW-1185">Reference proteome</keyword>
<dbReference type="KEGG" id="bcae:A4V03_05280"/>